<feature type="repeat" description="TPR" evidence="8">
    <location>
        <begin position="466"/>
        <end position="499"/>
    </location>
</feature>
<dbReference type="Proteomes" id="UP000663881">
    <property type="component" value="Unassembled WGS sequence"/>
</dbReference>
<evidence type="ECO:0000256" key="5">
    <source>
        <dbReference type="ARBA" id="ARBA00022737"/>
    </source>
</evidence>
<dbReference type="PROSITE" id="PS51996">
    <property type="entry name" value="TR_MART"/>
    <property type="match status" value="1"/>
</dbReference>
<dbReference type="EMBL" id="CAJNON010000001">
    <property type="protein sequence ID" value="CAF0734826.1"/>
    <property type="molecule type" value="Genomic_DNA"/>
</dbReference>
<keyword evidence="6 8" id="KW-0802">TPR repeat</keyword>
<dbReference type="PROSITE" id="PS50293">
    <property type="entry name" value="TPR_REGION"/>
    <property type="match status" value="1"/>
</dbReference>
<comment type="caution">
    <text evidence="12">The sequence shown here is derived from an EMBL/GenBank/DDBJ whole genome shotgun (WGS) entry which is preliminary data.</text>
</comment>
<evidence type="ECO:0000256" key="8">
    <source>
        <dbReference type="PROSITE-ProRule" id="PRU00339"/>
    </source>
</evidence>
<dbReference type="PANTHER" id="PTHR45641:SF1">
    <property type="entry name" value="AAA+ ATPASE DOMAIN-CONTAINING PROTEIN"/>
    <property type="match status" value="1"/>
</dbReference>
<dbReference type="PANTHER" id="PTHR45641">
    <property type="entry name" value="TETRATRICOPEPTIDE REPEAT PROTEIN (AFU_ORTHOLOGUE AFUA_6G03870)"/>
    <property type="match status" value="1"/>
</dbReference>
<reference evidence="12" key="1">
    <citation type="submission" date="2021-02" db="EMBL/GenBank/DDBJ databases">
        <authorList>
            <person name="Nowell W R."/>
        </authorList>
    </citation>
    <scope>NUCLEOTIDE SEQUENCE</scope>
</reference>
<dbReference type="InterPro" id="IPR011990">
    <property type="entry name" value="TPR-like_helical_dom_sf"/>
</dbReference>
<dbReference type="SUPFAM" id="SSF48452">
    <property type="entry name" value="TPR-like"/>
    <property type="match status" value="1"/>
</dbReference>
<evidence type="ECO:0000256" key="2">
    <source>
        <dbReference type="ARBA" id="ARBA00022676"/>
    </source>
</evidence>
<evidence type="ECO:0000256" key="9">
    <source>
        <dbReference type="RuleBase" id="RU361228"/>
    </source>
</evidence>
<organism evidence="12 13">
    <name type="scientific">Adineta steineri</name>
    <dbReference type="NCBI Taxonomy" id="433720"/>
    <lineage>
        <taxon>Eukaryota</taxon>
        <taxon>Metazoa</taxon>
        <taxon>Spiralia</taxon>
        <taxon>Gnathifera</taxon>
        <taxon>Rotifera</taxon>
        <taxon>Eurotatoria</taxon>
        <taxon>Bdelloidea</taxon>
        <taxon>Adinetida</taxon>
        <taxon>Adinetidae</taxon>
        <taxon>Adineta</taxon>
    </lineage>
</organism>
<dbReference type="PROSITE" id="PS50005">
    <property type="entry name" value="TPR"/>
    <property type="match status" value="5"/>
</dbReference>
<comment type="catalytic activity">
    <reaction evidence="7 9">
        <text>L-arginyl-[protein] + NAD(+) = N(omega)-(ADP-D-ribosyl)-L-arginyl-[protein] + nicotinamide + H(+)</text>
        <dbReference type="Rhea" id="RHEA:19149"/>
        <dbReference type="Rhea" id="RHEA-COMP:10532"/>
        <dbReference type="Rhea" id="RHEA-COMP:15087"/>
        <dbReference type="ChEBI" id="CHEBI:15378"/>
        <dbReference type="ChEBI" id="CHEBI:17154"/>
        <dbReference type="ChEBI" id="CHEBI:29965"/>
        <dbReference type="ChEBI" id="CHEBI:57540"/>
        <dbReference type="ChEBI" id="CHEBI:142554"/>
        <dbReference type="EC" id="2.4.2.31"/>
    </reaction>
</comment>
<name>A0A818FQL4_9BILA</name>
<keyword evidence="5" id="KW-0677">Repeat</keyword>
<evidence type="ECO:0000256" key="10">
    <source>
        <dbReference type="SAM" id="MobiDB-lite"/>
    </source>
</evidence>
<dbReference type="Pfam" id="PF01129">
    <property type="entry name" value="ART"/>
    <property type="match status" value="1"/>
</dbReference>
<sequence>MGAQQSKKMISSPHSSGASSTTVTTTTPSTHQRMAQNYLLVWVDACIDGINTDCQHTLTQLRTVVNNIIMFNQSDACIQYLDQMNDEQAFVITSGSLGQHLVPEIHGMPNLDTIYIFCDNRSYHQQWTKNWKKIKGVHDNIEDICDALKAGVRQVNQNSIPISFVPRDEVVSSDNLNKLEPNYMYTQIFKDIILKMEHDQEQAIKILAVYCCKFYPNNMIELNVIDEFKRNYRPEQAIWWYTRECFAYQMLNRALRTLEADTIINMGFFIRDLHQQIHQLHERQLSSYDDKPFTVYRGQGLLTADFDKLKKTEGGLMSFNNFLSTSTKKTISVDFAERASAKANMMGIFFIMTIDPRVSSKPFASIKEISYYKAEEETLFSMHTVFRVGAIKQMENNDQIYEVELQLTADDDEQLRQLTKCISEEIEGETGWEQLGRLLLKTGHFDKAEELYKALLAQTSNENDKALYYNQLGYVKNNLGGYEQAIDYYGKAFELYEKTVPENHSLLAISYNNIGSVYENMGEYSISLSFYEKALGIREKTLFADYSDLAISYNNIGGIYDNMGEYSKALSFYEKDLGICKKSRPADHRSLATSYNNIGSVYYKMKEYSKALSYFELALDIWQSTLSQNHSDLETVKEWIEIVKQKL</sequence>
<dbReference type="Gene3D" id="1.25.40.10">
    <property type="entry name" value="Tetratricopeptide repeat domain"/>
    <property type="match status" value="2"/>
</dbReference>
<dbReference type="InterPro" id="IPR019734">
    <property type="entry name" value="TPR_rpt"/>
</dbReference>
<feature type="repeat" description="TPR" evidence="8">
    <location>
        <begin position="592"/>
        <end position="625"/>
    </location>
</feature>
<dbReference type="Gene3D" id="3.90.176.10">
    <property type="entry name" value="Toxin ADP-ribosyltransferase, Chain A, domain 1"/>
    <property type="match status" value="1"/>
</dbReference>
<evidence type="ECO:0000256" key="4">
    <source>
        <dbReference type="ARBA" id="ARBA00022695"/>
    </source>
</evidence>
<dbReference type="EC" id="2.4.2.31" evidence="9"/>
<feature type="repeat" description="TPR" evidence="8">
    <location>
        <begin position="508"/>
        <end position="541"/>
    </location>
</feature>
<evidence type="ECO:0000313" key="12">
    <source>
        <dbReference type="EMBL" id="CAF3477641.1"/>
    </source>
</evidence>
<dbReference type="GO" id="GO:0106274">
    <property type="term" value="F:NAD+-protein-arginine ADP-ribosyltransferase activity"/>
    <property type="evidence" value="ECO:0007669"/>
    <property type="project" value="UniProtKB-EC"/>
</dbReference>
<evidence type="ECO:0000313" key="11">
    <source>
        <dbReference type="EMBL" id="CAF0734826.1"/>
    </source>
</evidence>
<gene>
    <name evidence="12" type="ORF">OKA104_LOCUS125</name>
    <name evidence="11" type="ORF">VCS650_LOCUS265</name>
</gene>
<keyword evidence="3 9" id="KW-0808">Transferase</keyword>
<protein>
    <recommendedName>
        <fullName evidence="9">NAD(P)(+)--arginine ADP-ribosyltransferase</fullName>
        <ecNumber evidence="9">2.4.2.31</ecNumber>
    </recommendedName>
    <alternativeName>
        <fullName evidence="9">Mono(ADP-ribosyl)transferase</fullName>
    </alternativeName>
</protein>
<dbReference type="EMBL" id="CAJOAY010000002">
    <property type="protein sequence ID" value="CAF3477641.1"/>
    <property type="molecule type" value="Genomic_DNA"/>
</dbReference>
<dbReference type="Proteomes" id="UP000663891">
    <property type="component" value="Unassembled WGS sequence"/>
</dbReference>
<evidence type="ECO:0000256" key="6">
    <source>
        <dbReference type="ARBA" id="ARBA00022803"/>
    </source>
</evidence>
<dbReference type="GO" id="GO:0016779">
    <property type="term" value="F:nucleotidyltransferase activity"/>
    <property type="evidence" value="ECO:0007669"/>
    <property type="project" value="UniProtKB-KW"/>
</dbReference>
<feature type="compositionally biased region" description="Low complexity" evidence="10">
    <location>
        <begin position="11"/>
        <end position="29"/>
    </location>
</feature>
<dbReference type="AlphaFoldDB" id="A0A818FQL4"/>
<feature type="repeat" description="TPR" evidence="8">
    <location>
        <begin position="550"/>
        <end position="583"/>
    </location>
</feature>
<keyword evidence="4" id="KW-0548">Nucleotidyltransferase</keyword>
<dbReference type="Pfam" id="PF13424">
    <property type="entry name" value="TPR_12"/>
    <property type="match status" value="2"/>
</dbReference>
<evidence type="ECO:0000256" key="7">
    <source>
        <dbReference type="ARBA" id="ARBA00047597"/>
    </source>
</evidence>
<keyword evidence="9" id="KW-0521">NADP</keyword>
<evidence type="ECO:0000313" key="13">
    <source>
        <dbReference type="Proteomes" id="UP000663881"/>
    </source>
</evidence>
<dbReference type="InterPro" id="IPR000768">
    <property type="entry name" value="ART"/>
</dbReference>
<dbReference type="SMART" id="SM00028">
    <property type="entry name" value="TPR"/>
    <property type="match status" value="5"/>
</dbReference>
<keyword evidence="2 9" id="KW-0328">Glycosyltransferase</keyword>
<feature type="repeat" description="TPR" evidence="8">
    <location>
        <begin position="429"/>
        <end position="462"/>
    </location>
</feature>
<evidence type="ECO:0000256" key="1">
    <source>
        <dbReference type="ARBA" id="ARBA00009558"/>
    </source>
</evidence>
<keyword evidence="9" id="KW-0520">NAD</keyword>
<dbReference type="Pfam" id="PF13176">
    <property type="entry name" value="TPR_7"/>
    <property type="match status" value="1"/>
</dbReference>
<comment type="similarity">
    <text evidence="1 9">Belongs to the Arg-specific ADP-ribosyltransferase family.</text>
</comment>
<proteinExistence type="inferred from homology"/>
<accession>A0A818FQL4</accession>
<evidence type="ECO:0000256" key="3">
    <source>
        <dbReference type="ARBA" id="ARBA00022679"/>
    </source>
</evidence>
<dbReference type="SUPFAM" id="SSF56399">
    <property type="entry name" value="ADP-ribosylation"/>
    <property type="match status" value="1"/>
</dbReference>
<dbReference type="OrthoDB" id="10019962at2759"/>
<feature type="region of interest" description="Disordered" evidence="10">
    <location>
        <begin position="1"/>
        <end position="29"/>
    </location>
</feature>